<feature type="transmembrane region" description="Helical" evidence="9">
    <location>
        <begin position="211"/>
        <end position="232"/>
    </location>
</feature>
<proteinExistence type="inferred from homology"/>
<dbReference type="InterPro" id="IPR051408">
    <property type="entry name" value="Phosphate_transprt_permease"/>
</dbReference>
<dbReference type="CDD" id="cd06261">
    <property type="entry name" value="TM_PBP2"/>
    <property type="match status" value="1"/>
</dbReference>
<feature type="transmembrane region" description="Helical" evidence="9">
    <location>
        <begin position="133"/>
        <end position="154"/>
    </location>
</feature>
<keyword evidence="6 9" id="KW-0812">Transmembrane</keyword>
<evidence type="ECO:0000256" key="4">
    <source>
        <dbReference type="ARBA" id="ARBA00022475"/>
    </source>
</evidence>
<keyword evidence="7 9" id="KW-1133">Transmembrane helix</keyword>
<dbReference type="InterPro" id="IPR000515">
    <property type="entry name" value="MetI-like"/>
</dbReference>
<accession>A0A6J6WTS8</accession>
<dbReference type="EMBL" id="CAFAAB010000088">
    <property type="protein sequence ID" value="CAB4786218.1"/>
    <property type="molecule type" value="Genomic_DNA"/>
</dbReference>
<keyword evidence="5" id="KW-0592">Phosphate transport</keyword>
<organism evidence="11">
    <name type="scientific">freshwater metagenome</name>
    <dbReference type="NCBI Taxonomy" id="449393"/>
    <lineage>
        <taxon>unclassified sequences</taxon>
        <taxon>metagenomes</taxon>
        <taxon>ecological metagenomes</taxon>
    </lineage>
</organism>
<dbReference type="SUPFAM" id="SSF161098">
    <property type="entry name" value="MetI-like"/>
    <property type="match status" value="1"/>
</dbReference>
<dbReference type="GO" id="GO:0005315">
    <property type="term" value="F:phosphate transmembrane transporter activity"/>
    <property type="evidence" value="ECO:0007669"/>
    <property type="project" value="InterPro"/>
</dbReference>
<dbReference type="NCBIfam" id="TIGR00974">
    <property type="entry name" value="3a0107s02c"/>
    <property type="match status" value="1"/>
</dbReference>
<feature type="transmembrane region" description="Helical" evidence="9">
    <location>
        <begin position="94"/>
        <end position="121"/>
    </location>
</feature>
<dbReference type="AlphaFoldDB" id="A0A6J6WTS8"/>
<evidence type="ECO:0000256" key="9">
    <source>
        <dbReference type="SAM" id="Phobius"/>
    </source>
</evidence>
<dbReference type="Pfam" id="PF00528">
    <property type="entry name" value="BPD_transp_1"/>
    <property type="match status" value="1"/>
</dbReference>
<dbReference type="PANTHER" id="PTHR42922:SF1">
    <property type="entry name" value="PHOSPHATE TRANSPORT SYSTEM PERMEASE PROTEIN PSTA"/>
    <property type="match status" value="1"/>
</dbReference>
<evidence type="ECO:0000256" key="2">
    <source>
        <dbReference type="ARBA" id="ARBA00007069"/>
    </source>
</evidence>
<dbReference type="InterPro" id="IPR005672">
    <property type="entry name" value="Phosphate_PstA"/>
</dbReference>
<name>A0A6J6WTS8_9ZZZZ</name>
<dbReference type="Gene3D" id="1.10.3720.10">
    <property type="entry name" value="MetI-like"/>
    <property type="match status" value="1"/>
</dbReference>
<sequence>MTDLLAQLPPDPMLERRRLVQATAAKTQGRRALRSTLFTTLLSACLALAVVPLFLVIAALIVRGGKVLTWTFLTQAPLQPTIFDQDNIGGVGNAIIGSLVVDGVAALMAVPLGIILGLYLAETETRWANGLRRVTEIMTGLPSILLGIFAFIYIVTNMHAYSGFAAAVALAMLMTPVITKAAETALRSVPRTLTEAGLALGARQSKVSLKVVLPVAAPGIITGVLLALARAIGETAPLLFVIGASIRFDWNPFHSMSALPLMTYEYASAAYDSQHTAAWGVGLILVIIVLLLNVSARLIAAFMRRERH</sequence>
<dbReference type="PANTHER" id="PTHR42922">
    <property type="entry name" value="PHOSPHATE TRANSPORT SYSTEM PERMEASE PROTEIN PSTA"/>
    <property type="match status" value="1"/>
</dbReference>
<evidence type="ECO:0000256" key="6">
    <source>
        <dbReference type="ARBA" id="ARBA00022692"/>
    </source>
</evidence>
<feature type="transmembrane region" description="Helical" evidence="9">
    <location>
        <begin position="160"/>
        <end position="178"/>
    </location>
</feature>
<protein>
    <submittedName>
        <fullName evidence="11">Unannotated protein</fullName>
    </submittedName>
</protein>
<dbReference type="InterPro" id="IPR035906">
    <property type="entry name" value="MetI-like_sf"/>
</dbReference>
<evidence type="ECO:0000256" key="5">
    <source>
        <dbReference type="ARBA" id="ARBA00022592"/>
    </source>
</evidence>
<evidence type="ECO:0000313" key="11">
    <source>
        <dbReference type="EMBL" id="CAB4786218.1"/>
    </source>
</evidence>
<reference evidence="11" key="1">
    <citation type="submission" date="2020-05" db="EMBL/GenBank/DDBJ databases">
        <authorList>
            <person name="Chiriac C."/>
            <person name="Salcher M."/>
            <person name="Ghai R."/>
            <person name="Kavagutti S V."/>
        </authorList>
    </citation>
    <scope>NUCLEOTIDE SEQUENCE</scope>
</reference>
<keyword evidence="8 9" id="KW-0472">Membrane</keyword>
<dbReference type="GO" id="GO:0035435">
    <property type="term" value="P:phosphate ion transmembrane transport"/>
    <property type="evidence" value="ECO:0007669"/>
    <property type="project" value="InterPro"/>
</dbReference>
<evidence type="ECO:0000256" key="1">
    <source>
        <dbReference type="ARBA" id="ARBA00004651"/>
    </source>
</evidence>
<feature type="transmembrane region" description="Helical" evidence="9">
    <location>
        <begin position="277"/>
        <end position="300"/>
    </location>
</feature>
<gene>
    <name evidence="11" type="ORF">UFOPK2958_00846</name>
</gene>
<feature type="transmembrane region" description="Helical" evidence="9">
    <location>
        <begin position="36"/>
        <end position="62"/>
    </location>
</feature>
<keyword evidence="3" id="KW-0813">Transport</keyword>
<dbReference type="GO" id="GO:0005886">
    <property type="term" value="C:plasma membrane"/>
    <property type="evidence" value="ECO:0007669"/>
    <property type="project" value="UniProtKB-SubCell"/>
</dbReference>
<feature type="domain" description="ABC transmembrane type-1" evidence="10">
    <location>
        <begin position="95"/>
        <end position="296"/>
    </location>
</feature>
<keyword evidence="4" id="KW-1003">Cell membrane</keyword>
<evidence type="ECO:0000256" key="7">
    <source>
        <dbReference type="ARBA" id="ARBA00022989"/>
    </source>
</evidence>
<evidence type="ECO:0000259" key="10">
    <source>
        <dbReference type="PROSITE" id="PS50928"/>
    </source>
</evidence>
<dbReference type="PROSITE" id="PS50928">
    <property type="entry name" value="ABC_TM1"/>
    <property type="match status" value="1"/>
</dbReference>
<evidence type="ECO:0000256" key="3">
    <source>
        <dbReference type="ARBA" id="ARBA00022448"/>
    </source>
</evidence>
<comment type="similarity">
    <text evidence="2">Belongs to the binding-protein-dependent transport system permease family. CysTW subfamily.</text>
</comment>
<comment type="subcellular location">
    <subcellularLocation>
        <location evidence="1">Cell membrane</location>
        <topology evidence="1">Multi-pass membrane protein</topology>
    </subcellularLocation>
</comment>
<evidence type="ECO:0000256" key="8">
    <source>
        <dbReference type="ARBA" id="ARBA00023136"/>
    </source>
</evidence>